<sequence length="415" mass="41802">MGYREIGDHRFEGYDNHALAGLVEKFKSGDAAQRFSEASHALRELAAGLAETDEVLRRELGKLGIEWQGAAGDKAGGTITAQADYAGNADETAQRTSKATAEQSATFSQTRHVLPESTSLLGATQQSTWDKVAGFAGYETDHAEEVKQTQAAREQAIRGLDQYTEASRSTLDSYQGLNKPPNFDVTVASSATATVAHVATPAGHIGGVPTGLPASAGLPGGSVGLPGGATAGIPPQLPAGGLSGQLPGTPVGPSVPIQANPLLGRVPTSNIGLGIGLGLSTLTGLGIAGSVRPDRLVRGGGKGGTATGKAPEGGAKAVGKAGVAAGKSGISATLGAIDPDERPVGRAPGAASAATAAGNTRTGKVGTGTMLQPAASAKDEEDAEHVRKYGVDSDDVFGDERMVVQSVLGDDSERK</sequence>
<dbReference type="AlphaFoldDB" id="A0A7W7TAE7"/>
<protein>
    <recommendedName>
        <fullName evidence="4">PPE family protein</fullName>
    </recommendedName>
</protein>
<reference evidence="2 3" key="1">
    <citation type="submission" date="2020-08" db="EMBL/GenBank/DDBJ databases">
        <title>Sequencing the genomes of 1000 actinobacteria strains.</title>
        <authorList>
            <person name="Klenk H.-P."/>
        </authorList>
    </citation>
    <scope>NUCLEOTIDE SEQUENCE [LARGE SCALE GENOMIC DNA]</scope>
    <source>
        <strain evidence="2 3">DSM 45084</strain>
    </source>
</reference>
<proteinExistence type="predicted"/>
<dbReference type="RefSeq" id="WP_184675186.1">
    <property type="nucleotide sequence ID" value="NZ_BAABAI010000035.1"/>
</dbReference>
<evidence type="ECO:0008006" key="4">
    <source>
        <dbReference type="Google" id="ProtNLM"/>
    </source>
</evidence>
<dbReference type="Proteomes" id="UP000542674">
    <property type="component" value="Unassembled WGS sequence"/>
</dbReference>
<evidence type="ECO:0000313" key="2">
    <source>
        <dbReference type="EMBL" id="MBB4969504.1"/>
    </source>
</evidence>
<dbReference type="EMBL" id="JACHJS010000001">
    <property type="protein sequence ID" value="MBB4969504.1"/>
    <property type="molecule type" value="Genomic_DNA"/>
</dbReference>
<evidence type="ECO:0000256" key="1">
    <source>
        <dbReference type="SAM" id="MobiDB-lite"/>
    </source>
</evidence>
<dbReference type="InterPro" id="IPR038332">
    <property type="entry name" value="PPE_sf"/>
</dbReference>
<organism evidence="2 3">
    <name type="scientific">Saccharothrix violaceirubra</name>
    <dbReference type="NCBI Taxonomy" id="413306"/>
    <lineage>
        <taxon>Bacteria</taxon>
        <taxon>Bacillati</taxon>
        <taxon>Actinomycetota</taxon>
        <taxon>Actinomycetes</taxon>
        <taxon>Pseudonocardiales</taxon>
        <taxon>Pseudonocardiaceae</taxon>
        <taxon>Saccharothrix</taxon>
    </lineage>
</organism>
<feature type="compositionally biased region" description="Low complexity" evidence="1">
    <location>
        <begin position="345"/>
        <end position="363"/>
    </location>
</feature>
<name>A0A7W7TAE7_9PSEU</name>
<comment type="caution">
    <text evidence="2">The sequence shown here is derived from an EMBL/GenBank/DDBJ whole genome shotgun (WGS) entry which is preliminary data.</text>
</comment>
<dbReference type="Gene3D" id="1.20.1260.20">
    <property type="entry name" value="PPE superfamily"/>
    <property type="match status" value="1"/>
</dbReference>
<accession>A0A7W7TAE7</accession>
<evidence type="ECO:0000313" key="3">
    <source>
        <dbReference type="Proteomes" id="UP000542674"/>
    </source>
</evidence>
<gene>
    <name evidence="2" type="ORF">F4559_006863</name>
</gene>
<feature type="region of interest" description="Disordered" evidence="1">
    <location>
        <begin position="339"/>
        <end position="394"/>
    </location>
</feature>
<keyword evidence="3" id="KW-1185">Reference proteome</keyword>